<keyword evidence="1" id="KW-0175">Coiled coil</keyword>
<gene>
    <name evidence="3" type="ORF">B0J12DRAFT_664022</name>
</gene>
<protein>
    <submittedName>
        <fullName evidence="3">Uncharacterized protein</fullName>
    </submittedName>
</protein>
<proteinExistence type="predicted"/>
<dbReference type="EMBL" id="JAGTJR010000014">
    <property type="protein sequence ID" value="KAH7049102.1"/>
    <property type="molecule type" value="Genomic_DNA"/>
</dbReference>
<evidence type="ECO:0000313" key="3">
    <source>
        <dbReference type="EMBL" id="KAH7049102.1"/>
    </source>
</evidence>
<sequence length="159" mass="18040">MGSKEIKPSTHSDSELPESVFSSEESFGSFVTPGHYNINSSSTGTLISPEQQEQASLLPPDYGQSAIQMLNMEIQAHAQTQEALQEQYKRSFNLERHYVHQTIIISAWHKAWSDASTKLEQKSQEMYQLGVQIESLKQENDILKEEVDTQREIRRPASA</sequence>
<dbReference type="Proteomes" id="UP000774617">
    <property type="component" value="Unassembled WGS sequence"/>
</dbReference>
<feature type="compositionally biased region" description="Basic and acidic residues" evidence="2">
    <location>
        <begin position="1"/>
        <end position="14"/>
    </location>
</feature>
<comment type="caution">
    <text evidence="3">The sequence shown here is derived from an EMBL/GenBank/DDBJ whole genome shotgun (WGS) entry which is preliminary data.</text>
</comment>
<feature type="region of interest" description="Disordered" evidence="2">
    <location>
        <begin position="1"/>
        <end position="27"/>
    </location>
</feature>
<feature type="compositionally biased region" description="Low complexity" evidence="2">
    <location>
        <begin position="17"/>
        <end position="27"/>
    </location>
</feature>
<reference evidence="3 4" key="1">
    <citation type="journal article" date="2021" name="Nat. Commun.">
        <title>Genetic determinants of endophytism in the Arabidopsis root mycobiome.</title>
        <authorList>
            <person name="Mesny F."/>
            <person name="Miyauchi S."/>
            <person name="Thiergart T."/>
            <person name="Pickel B."/>
            <person name="Atanasova L."/>
            <person name="Karlsson M."/>
            <person name="Huettel B."/>
            <person name="Barry K.W."/>
            <person name="Haridas S."/>
            <person name="Chen C."/>
            <person name="Bauer D."/>
            <person name="Andreopoulos W."/>
            <person name="Pangilinan J."/>
            <person name="LaButti K."/>
            <person name="Riley R."/>
            <person name="Lipzen A."/>
            <person name="Clum A."/>
            <person name="Drula E."/>
            <person name="Henrissat B."/>
            <person name="Kohler A."/>
            <person name="Grigoriev I.V."/>
            <person name="Martin F.M."/>
            <person name="Hacquard S."/>
        </authorList>
    </citation>
    <scope>NUCLEOTIDE SEQUENCE [LARGE SCALE GENOMIC DNA]</scope>
    <source>
        <strain evidence="3 4">MPI-SDFR-AT-0080</strain>
    </source>
</reference>
<keyword evidence="4" id="KW-1185">Reference proteome</keyword>
<evidence type="ECO:0000256" key="2">
    <source>
        <dbReference type="SAM" id="MobiDB-lite"/>
    </source>
</evidence>
<name>A0ABQ8GC46_9PEZI</name>
<accession>A0ABQ8GC46</accession>
<evidence type="ECO:0000256" key="1">
    <source>
        <dbReference type="SAM" id="Coils"/>
    </source>
</evidence>
<evidence type="ECO:0000313" key="4">
    <source>
        <dbReference type="Proteomes" id="UP000774617"/>
    </source>
</evidence>
<feature type="coiled-coil region" evidence="1">
    <location>
        <begin position="119"/>
        <end position="153"/>
    </location>
</feature>
<organism evidence="3 4">
    <name type="scientific">Macrophomina phaseolina</name>
    <dbReference type="NCBI Taxonomy" id="35725"/>
    <lineage>
        <taxon>Eukaryota</taxon>
        <taxon>Fungi</taxon>
        <taxon>Dikarya</taxon>
        <taxon>Ascomycota</taxon>
        <taxon>Pezizomycotina</taxon>
        <taxon>Dothideomycetes</taxon>
        <taxon>Dothideomycetes incertae sedis</taxon>
        <taxon>Botryosphaeriales</taxon>
        <taxon>Botryosphaeriaceae</taxon>
        <taxon>Macrophomina</taxon>
    </lineage>
</organism>